<dbReference type="InterPro" id="IPR029063">
    <property type="entry name" value="SAM-dependent_MTases_sf"/>
</dbReference>
<organism evidence="1 2">
    <name type="scientific">Oceanisphaera psychrotolerans</name>
    <dbReference type="NCBI Taxonomy" id="1414654"/>
    <lineage>
        <taxon>Bacteria</taxon>
        <taxon>Pseudomonadati</taxon>
        <taxon>Pseudomonadota</taxon>
        <taxon>Gammaproteobacteria</taxon>
        <taxon>Aeromonadales</taxon>
        <taxon>Aeromonadaceae</taxon>
        <taxon>Oceanisphaera</taxon>
    </lineage>
</organism>
<accession>A0A1J4Q9W2</accession>
<dbReference type="InterPro" id="IPR016876">
    <property type="entry name" value="UCP028234"/>
</dbReference>
<comment type="caution">
    <text evidence="1">The sequence shown here is derived from an EMBL/GenBank/DDBJ whole genome shotgun (WGS) entry which is preliminary data.</text>
</comment>
<keyword evidence="1" id="KW-0489">Methyltransferase</keyword>
<dbReference type="GO" id="GO:0008168">
    <property type="term" value="F:methyltransferase activity"/>
    <property type="evidence" value="ECO:0007669"/>
    <property type="project" value="UniProtKB-KW"/>
</dbReference>
<sequence length="242" mass="27773">MKIGKRLSHIEAMITSGYTHIWDCCCDHGLLGASLLSRQAAPRIHFVDIVPELMRELETKLHHFYPDMAPNASRPPSSSVSEWRVHCLDVAALPLSRHDGKHLVIIAGVGGDLMVRLVTAIHRANPGASIDFLLCPVHHQFTLRQQLNRLDFHLLQERLLEENRRFYELLLVSSRRDDIPHRSRVSAVGEQIWHAHTPEQADTARRYLNRTLGHYQRMQRGQESEVQHIIQAYQAVTIHQHA</sequence>
<dbReference type="FunFam" id="3.40.50.150:FF:000442">
    <property type="entry name" value="tRNA (Adenine22-N1)-methyltransferase TrmK"/>
    <property type="match status" value="1"/>
</dbReference>
<protein>
    <submittedName>
        <fullName evidence="1">SAM-dependent methyltransferase</fullName>
    </submittedName>
</protein>
<proteinExistence type="predicted"/>
<evidence type="ECO:0000313" key="1">
    <source>
        <dbReference type="EMBL" id="OIN04278.1"/>
    </source>
</evidence>
<dbReference type="AlphaFoldDB" id="A0A1J4Q9W2"/>
<dbReference type="PIRSF" id="PIRSF028234">
    <property type="entry name" value="UCP028234"/>
    <property type="match status" value="1"/>
</dbReference>
<dbReference type="Pfam" id="PF12847">
    <property type="entry name" value="Methyltransf_18"/>
    <property type="match status" value="1"/>
</dbReference>
<dbReference type="RefSeq" id="WP_071474054.1">
    <property type="nucleotide sequence ID" value="NZ_MDKE01000069.1"/>
</dbReference>
<gene>
    <name evidence="1" type="ORF">BFR47_06640</name>
</gene>
<dbReference type="PANTHER" id="PTHR38451:SF1">
    <property type="entry name" value="TRNA (ADENINE(22)-N(1))-METHYLTRANSFERASE"/>
    <property type="match status" value="1"/>
</dbReference>
<dbReference type="Proteomes" id="UP000243073">
    <property type="component" value="Unassembled WGS sequence"/>
</dbReference>
<reference evidence="1 2" key="1">
    <citation type="submission" date="2016-07" db="EMBL/GenBank/DDBJ databases">
        <title>Draft Genome Sequence of Oceanisphaera psychrotolerans, isolated from coastal sediment samples.</title>
        <authorList>
            <person name="Zhuo S."/>
            <person name="Ruan Z."/>
        </authorList>
    </citation>
    <scope>NUCLEOTIDE SEQUENCE [LARGE SCALE GENOMIC DNA]</scope>
    <source>
        <strain evidence="1 2">LAM-WHM-ZC</strain>
    </source>
</reference>
<name>A0A1J4Q9W2_9GAMM</name>
<dbReference type="Gene3D" id="3.40.50.150">
    <property type="entry name" value="Vaccinia Virus protein VP39"/>
    <property type="match status" value="1"/>
</dbReference>
<dbReference type="SUPFAM" id="SSF53335">
    <property type="entry name" value="S-adenosyl-L-methionine-dependent methyltransferases"/>
    <property type="match status" value="1"/>
</dbReference>
<dbReference type="PANTHER" id="PTHR38451">
    <property type="entry name" value="TRNA (ADENINE(22)-N(1))-METHYLTRANSFERASE"/>
    <property type="match status" value="1"/>
</dbReference>
<keyword evidence="1" id="KW-0808">Transferase</keyword>
<dbReference type="OrthoDB" id="6862131at2"/>
<dbReference type="STRING" id="1414654.BFR47_06640"/>
<dbReference type="GO" id="GO:0032259">
    <property type="term" value="P:methylation"/>
    <property type="evidence" value="ECO:0007669"/>
    <property type="project" value="UniProtKB-KW"/>
</dbReference>
<keyword evidence="2" id="KW-1185">Reference proteome</keyword>
<dbReference type="EMBL" id="MDKE01000069">
    <property type="protein sequence ID" value="OIN04278.1"/>
    <property type="molecule type" value="Genomic_DNA"/>
</dbReference>
<evidence type="ECO:0000313" key="2">
    <source>
        <dbReference type="Proteomes" id="UP000243073"/>
    </source>
</evidence>